<gene>
    <name evidence="4" type="primary">mutL</name>
    <name evidence="8" type="ORF">OP10G_0108</name>
</gene>
<proteinExistence type="inferred from homology"/>
<evidence type="ECO:0000313" key="8">
    <source>
        <dbReference type="EMBL" id="AIE83476.1"/>
    </source>
</evidence>
<dbReference type="InterPro" id="IPR014790">
    <property type="entry name" value="MutL_C"/>
</dbReference>
<dbReference type="CDD" id="cd00782">
    <property type="entry name" value="MutL_Trans"/>
    <property type="match status" value="1"/>
</dbReference>
<dbReference type="SUPFAM" id="SSF54211">
    <property type="entry name" value="Ribosomal protein S5 domain 2-like"/>
    <property type="match status" value="1"/>
</dbReference>
<keyword evidence="3 4" id="KW-0234">DNA repair</keyword>
<keyword evidence="2 4" id="KW-0227">DNA damage</keyword>
<name>A0A068NIY1_FIMGI</name>
<dbReference type="NCBIfam" id="TIGR00585">
    <property type="entry name" value="mutl"/>
    <property type="match status" value="1"/>
</dbReference>
<dbReference type="SMART" id="SM00853">
    <property type="entry name" value="MutL_C"/>
    <property type="match status" value="1"/>
</dbReference>
<dbReference type="InterPro" id="IPR038973">
    <property type="entry name" value="MutL/Mlh/Pms-like"/>
</dbReference>
<dbReference type="PROSITE" id="PS00058">
    <property type="entry name" value="DNA_MISMATCH_REPAIR_1"/>
    <property type="match status" value="1"/>
</dbReference>
<dbReference type="GO" id="GO:0030983">
    <property type="term" value="F:mismatched DNA binding"/>
    <property type="evidence" value="ECO:0007669"/>
    <property type="project" value="InterPro"/>
</dbReference>
<dbReference type="InterPro" id="IPR020568">
    <property type="entry name" value="Ribosomal_Su5_D2-typ_SF"/>
</dbReference>
<dbReference type="Gene3D" id="3.30.1540.20">
    <property type="entry name" value="MutL, C-terminal domain, dimerisation subdomain"/>
    <property type="match status" value="1"/>
</dbReference>
<reference evidence="8 9" key="1">
    <citation type="journal article" date="2014" name="PLoS ONE">
        <title>The first complete genome sequence of the class fimbriimonadia in the phylum armatimonadetes.</title>
        <authorList>
            <person name="Hu Z.Y."/>
            <person name="Wang Y.Z."/>
            <person name="Im W.T."/>
            <person name="Wang S.Y."/>
            <person name="Zhao G.P."/>
            <person name="Zheng H.J."/>
            <person name="Quan Z.X."/>
        </authorList>
    </citation>
    <scope>NUCLEOTIDE SEQUENCE [LARGE SCALE GENOMIC DNA]</scope>
    <source>
        <strain evidence="8">Gsoil 348</strain>
    </source>
</reference>
<dbReference type="EMBL" id="CP007139">
    <property type="protein sequence ID" value="AIE83476.1"/>
    <property type="molecule type" value="Genomic_DNA"/>
</dbReference>
<dbReference type="InterPro" id="IPR042121">
    <property type="entry name" value="MutL_C_regsub"/>
</dbReference>
<dbReference type="PANTHER" id="PTHR10073">
    <property type="entry name" value="DNA MISMATCH REPAIR PROTEIN MLH, PMS, MUTL"/>
    <property type="match status" value="1"/>
</dbReference>
<dbReference type="PANTHER" id="PTHR10073:SF12">
    <property type="entry name" value="DNA MISMATCH REPAIR PROTEIN MLH1"/>
    <property type="match status" value="1"/>
</dbReference>
<dbReference type="InterPro" id="IPR014762">
    <property type="entry name" value="DNA_mismatch_repair_CS"/>
</dbReference>
<dbReference type="InterPro" id="IPR042120">
    <property type="entry name" value="MutL_C_dimsub"/>
</dbReference>
<comment type="similarity">
    <text evidence="1 4">Belongs to the DNA mismatch repair MutL/HexB family.</text>
</comment>
<feature type="region of interest" description="Disordered" evidence="5">
    <location>
        <begin position="378"/>
        <end position="405"/>
    </location>
</feature>
<dbReference type="HAMAP" id="MF_00149">
    <property type="entry name" value="DNA_mis_repair"/>
    <property type="match status" value="1"/>
</dbReference>
<dbReference type="RefSeq" id="WP_025227848.1">
    <property type="nucleotide sequence ID" value="NZ_CP007139.1"/>
</dbReference>
<dbReference type="InterPro" id="IPR013507">
    <property type="entry name" value="DNA_mismatch_S5_2-like"/>
</dbReference>
<dbReference type="InterPro" id="IPR020667">
    <property type="entry name" value="DNA_mismatch_repair_MutL"/>
</dbReference>
<feature type="compositionally biased region" description="Pro residues" evidence="5">
    <location>
        <begin position="391"/>
        <end position="405"/>
    </location>
</feature>
<dbReference type="GO" id="GO:0032300">
    <property type="term" value="C:mismatch repair complex"/>
    <property type="evidence" value="ECO:0007669"/>
    <property type="project" value="InterPro"/>
</dbReference>
<dbReference type="SMART" id="SM01340">
    <property type="entry name" value="DNA_mis_repair"/>
    <property type="match status" value="1"/>
</dbReference>
<comment type="function">
    <text evidence="4">This protein is involved in the repair of mismatches in DNA. It is required for dam-dependent methyl-directed DNA mismatch repair. May act as a 'molecular matchmaker', a protein that promotes the formation of a stable complex between two or more DNA-binding proteins in an ATP-dependent manner without itself being part of a final effector complex.</text>
</comment>
<dbReference type="SUPFAM" id="SSF118116">
    <property type="entry name" value="DNA mismatch repair protein MutL"/>
    <property type="match status" value="1"/>
</dbReference>
<evidence type="ECO:0000313" key="9">
    <source>
        <dbReference type="Proteomes" id="UP000027982"/>
    </source>
</evidence>
<keyword evidence="9" id="KW-1185">Reference proteome</keyword>
<dbReference type="InterPro" id="IPR036890">
    <property type="entry name" value="HATPase_C_sf"/>
</dbReference>
<evidence type="ECO:0000256" key="3">
    <source>
        <dbReference type="ARBA" id="ARBA00023204"/>
    </source>
</evidence>
<organism evidence="8 9">
    <name type="scientific">Fimbriimonas ginsengisoli Gsoil 348</name>
    <dbReference type="NCBI Taxonomy" id="661478"/>
    <lineage>
        <taxon>Bacteria</taxon>
        <taxon>Bacillati</taxon>
        <taxon>Armatimonadota</taxon>
        <taxon>Fimbriimonadia</taxon>
        <taxon>Fimbriimonadales</taxon>
        <taxon>Fimbriimonadaceae</taxon>
        <taxon>Fimbriimonas</taxon>
    </lineage>
</organism>
<protein>
    <recommendedName>
        <fullName evidence="4">DNA mismatch repair protein MutL</fullName>
    </recommendedName>
</protein>
<accession>A0A068NIY1</accession>
<dbReference type="InterPro" id="IPR002099">
    <property type="entry name" value="MutL/Mlh/PMS"/>
</dbReference>
<dbReference type="Pfam" id="PF01119">
    <property type="entry name" value="DNA_mis_repair"/>
    <property type="match status" value="1"/>
</dbReference>
<feature type="domain" description="MutL C-terminal dimerisation" evidence="6">
    <location>
        <begin position="422"/>
        <end position="565"/>
    </location>
</feature>
<evidence type="ECO:0000256" key="1">
    <source>
        <dbReference type="ARBA" id="ARBA00006082"/>
    </source>
</evidence>
<dbReference type="Gene3D" id="3.30.565.10">
    <property type="entry name" value="Histidine kinase-like ATPase, C-terminal domain"/>
    <property type="match status" value="1"/>
</dbReference>
<dbReference type="GO" id="GO:0005524">
    <property type="term" value="F:ATP binding"/>
    <property type="evidence" value="ECO:0007669"/>
    <property type="project" value="InterPro"/>
</dbReference>
<dbReference type="OrthoDB" id="9763467at2"/>
<dbReference type="KEGG" id="fgi:OP10G_0108"/>
<dbReference type="STRING" id="661478.OP10G_0108"/>
<dbReference type="GO" id="GO:0140664">
    <property type="term" value="F:ATP-dependent DNA damage sensor activity"/>
    <property type="evidence" value="ECO:0007669"/>
    <property type="project" value="InterPro"/>
</dbReference>
<dbReference type="CDD" id="cd16926">
    <property type="entry name" value="HATPase_MutL-MLH-PMS-like"/>
    <property type="match status" value="1"/>
</dbReference>
<evidence type="ECO:0000259" key="7">
    <source>
        <dbReference type="SMART" id="SM01340"/>
    </source>
</evidence>
<dbReference type="AlphaFoldDB" id="A0A068NIY1"/>
<evidence type="ECO:0000256" key="4">
    <source>
        <dbReference type="HAMAP-Rule" id="MF_00149"/>
    </source>
</evidence>
<dbReference type="eggNOG" id="COG0323">
    <property type="taxonomic scope" value="Bacteria"/>
</dbReference>
<dbReference type="Pfam" id="PF13589">
    <property type="entry name" value="HATPase_c_3"/>
    <property type="match status" value="1"/>
</dbReference>
<dbReference type="GO" id="GO:0006298">
    <property type="term" value="P:mismatch repair"/>
    <property type="evidence" value="ECO:0007669"/>
    <property type="project" value="UniProtKB-UniRule"/>
</dbReference>
<dbReference type="Gene3D" id="3.30.230.10">
    <property type="match status" value="1"/>
</dbReference>
<dbReference type="Proteomes" id="UP000027982">
    <property type="component" value="Chromosome"/>
</dbReference>
<feature type="domain" description="DNA mismatch repair protein S5" evidence="7">
    <location>
        <begin position="208"/>
        <end position="326"/>
    </location>
</feature>
<dbReference type="InterPro" id="IPR014721">
    <property type="entry name" value="Ribsml_uS5_D2-typ_fold_subgr"/>
</dbReference>
<sequence>MPLVHLLDPHTVNQIAAGEVVERPASVVKELVENALDAGATRIEVELIASGKTLIRVSDNGIGMSLDDARQALERHATSKITSVDDLQAVRTLGFRGEALPSIASVSRLSISTASQDGLRSVLAVEGGEVRDPAGAAGPKGTEVRVEDLFYNTPARLKFLKSDTTELGQAMDHVSRYAIAYPQVAFTLTHNGQLAIRTSGSGEMLEAISDVWGREVARTLAEVRMEVAGLRLSGFVSPPHVTKPTRAYQYLFVNGRPVRTRTLTVAVDQAFRDLTPERRYPMLVLLIDVDPARIDVNVSPTKSEVKFQQEGAAFDAIRISLKSALMEHGMMPDAAGVAAANEALRQIRQSQTVEDWRTHREPTHALFGDLSLLAQSPLPGPDAEPRLEPAPSDPPPSTFPPPPLGAPPSNLPFLSLLDELRVIGQAMKTFIIAETRHGVVIIDQHVAHERIIYEYLCGLKGPTAIEKQRLLVPQTLHLDRRSAVLLREKVDELSAVGFELEPFGGESYVVRAVPAAIRNKDPLQILKDLVDELVETAVTRKLVPTREQIWIMSSCKMAVKAGDPLSIAEMEKLIADLATTENPYLCPHGRPITVTLGKDALLRMFKRT</sequence>
<dbReference type="Pfam" id="PF08676">
    <property type="entry name" value="MutL_C"/>
    <property type="match status" value="1"/>
</dbReference>
<dbReference type="HOGENOM" id="CLU_004131_4_2_0"/>
<evidence type="ECO:0000256" key="5">
    <source>
        <dbReference type="SAM" id="MobiDB-lite"/>
    </source>
</evidence>
<dbReference type="Gene3D" id="3.30.1370.100">
    <property type="entry name" value="MutL, C-terminal domain, regulatory subdomain"/>
    <property type="match status" value="1"/>
</dbReference>
<dbReference type="GO" id="GO:0016887">
    <property type="term" value="F:ATP hydrolysis activity"/>
    <property type="evidence" value="ECO:0007669"/>
    <property type="project" value="InterPro"/>
</dbReference>
<evidence type="ECO:0000259" key="6">
    <source>
        <dbReference type="SMART" id="SM00853"/>
    </source>
</evidence>
<evidence type="ECO:0000256" key="2">
    <source>
        <dbReference type="ARBA" id="ARBA00022763"/>
    </source>
</evidence>
<dbReference type="InterPro" id="IPR037198">
    <property type="entry name" value="MutL_C_sf"/>
</dbReference>
<dbReference type="FunFam" id="3.30.565.10:FF:000003">
    <property type="entry name" value="DNA mismatch repair endonuclease MutL"/>
    <property type="match status" value="1"/>
</dbReference>
<dbReference type="SUPFAM" id="SSF55874">
    <property type="entry name" value="ATPase domain of HSP90 chaperone/DNA topoisomerase II/histidine kinase"/>
    <property type="match status" value="1"/>
</dbReference>